<dbReference type="PANTHER" id="PTHR46638">
    <property type="entry name" value="CORRINOID ADENOSYLTRANSFERASE"/>
    <property type="match status" value="1"/>
</dbReference>
<dbReference type="PANTHER" id="PTHR46638:SF1">
    <property type="entry name" value="CORRINOID ADENOSYLTRANSFERASE"/>
    <property type="match status" value="1"/>
</dbReference>
<evidence type="ECO:0000313" key="3">
    <source>
        <dbReference type="Proteomes" id="UP000005561"/>
    </source>
</evidence>
<dbReference type="EMBL" id="ACCL02000003">
    <property type="protein sequence ID" value="EET62216.1"/>
    <property type="molecule type" value="Genomic_DNA"/>
</dbReference>
<dbReference type="GO" id="GO:0008817">
    <property type="term" value="F:corrinoid adenosyltransferase activity"/>
    <property type="evidence" value="ECO:0007669"/>
    <property type="project" value="InterPro"/>
</dbReference>
<dbReference type="STRING" id="168384.SAMN05660368_01352"/>
<reference evidence="2" key="1">
    <citation type="submission" date="2009-07" db="EMBL/GenBank/DDBJ databases">
        <authorList>
            <person name="Weinstock G."/>
            <person name="Sodergren E."/>
            <person name="Clifton S."/>
            <person name="Fulton L."/>
            <person name="Fulton B."/>
            <person name="Courtney L."/>
            <person name="Fronick C."/>
            <person name="Harrison M."/>
            <person name="Strong C."/>
            <person name="Farmer C."/>
            <person name="Delahaunty K."/>
            <person name="Markovic C."/>
            <person name="Hall O."/>
            <person name="Minx P."/>
            <person name="Tomlinson C."/>
            <person name="Mitreva M."/>
            <person name="Nelson J."/>
            <person name="Hou S."/>
            <person name="Wollam A."/>
            <person name="Pepin K.H."/>
            <person name="Johnson M."/>
            <person name="Bhonagiri V."/>
            <person name="Nash W.E."/>
            <person name="Warren W."/>
            <person name="Chinwalla A."/>
            <person name="Mardis E.R."/>
            <person name="Wilson R.K."/>
        </authorList>
    </citation>
    <scope>NUCLEOTIDE SEQUENCE [LARGE SCALE GENOMIC DNA]</scope>
    <source>
        <strain evidence="2">DSM 14469</strain>
    </source>
</reference>
<organism evidence="2 3">
    <name type="scientific">Marvinbryantia formatexigens DSM 14469</name>
    <dbReference type="NCBI Taxonomy" id="478749"/>
    <lineage>
        <taxon>Bacteria</taxon>
        <taxon>Bacillati</taxon>
        <taxon>Bacillota</taxon>
        <taxon>Clostridia</taxon>
        <taxon>Lachnospirales</taxon>
        <taxon>Lachnospiraceae</taxon>
        <taxon>Marvinbryantia</taxon>
    </lineage>
</organism>
<dbReference type="Gene3D" id="3.40.50.300">
    <property type="entry name" value="P-loop containing nucleotide triphosphate hydrolases"/>
    <property type="match status" value="1"/>
</dbReference>
<gene>
    <name evidence="2" type="ORF">BRYFOR_05880</name>
</gene>
<sequence length="240" mass="26337">MKAGDSAQKGESAKAGDSAQKGESAKAGDSAQKGESAKAGDSAQKGESAKADSSAQKDRILREDVRYEMEKGLTHIFCGEGKGKTTAALGRAIQAASVGKTVMIIQFLKKRRSDEIGFVRRLEPEIKLFRFERSENSYDSLSEEERREECQNIRNGLNFARKVLTTQGCDVLILDEVLGLVTAGIISCEEIRSLIELKDPNMELILTGVYKGEELWDLADEVTVMQMVKCGCCERSEQQS</sequence>
<name>C6LB85_9FIRM</name>
<comment type="caution">
    <text evidence="2">The sequence shown here is derived from an EMBL/GenBank/DDBJ whole genome shotgun (WGS) entry which is preliminary data.</text>
</comment>
<evidence type="ECO:0000313" key="2">
    <source>
        <dbReference type="EMBL" id="EET62216.1"/>
    </source>
</evidence>
<dbReference type="Pfam" id="PF02572">
    <property type="entry name" value="CobA_CobO_BtuR"/>
    <property type="match status" value="1"/>
</dbReference>
<evidence type="ECO:0000256" key="1">
    <source>
        <dbReference type="SAM" id="MobiDB-lite"/>
    </source>
</evidence>
<dbReference type="AlphaFoldDB" id="C6LB85"/>
<dbReference type="SUPFAM" id="SSF52540">
    <property type="entry name" value="P-loop containing nucleoside triphosphate hydrolases"/>
    <property type="match status" value="1"/>
</dbReference>
<dbReference type="eggNOG" id="COG2109">
    <property type="taxonomic scope" value="Bacteria"/>
</dbReference>
<protein>
    <submittedName>
        <fullName evidence="2">Cob(I)yrinic acid a,c-diamide adenosyltransferase</fullName>
    </submittedName>
</protein>
<proteinExistence type="predicted"/>
<keyword evidence="3" id="KW-1185">Reference proteome</keyword>
<feature type="region of interest" description="Disordered" evidence="1">
    <location>
        <begin position="1"/>
        <end position="57"/>
    </location>
</feature>
<dbReference type="Proteomes" id="UP000005561">
    <property type="component" value="Unassembled WGS sequence"/>
</dbReference>
<dbReference type="GO" id="GO:0005524">
    <property type="term" value="F:ATP binding"/>
    <property type="evidence" value="ECO:0007669"/>
    <property type="project" value="InterPro"/>
</dbReference>
<accession>C6LB85</accession>
<dbReference type="InterPro" id="IPR003724">
    <property type="entry name" value="CblAdoTrfase_CobA"/>
</dbReference>
<dbReference type="InterPro" id="IPR027417">
    <property type="entry name" value="P-loop_NTPase"/>
</dbReference>
<dbReference type="GO" id="GO:0009236">
    <property type="term" value="P:cobalamin biosynthetic process"/>
    <property type="evidence" value="ECO:0007669"/>
    <property type="project" value="InterPro"/>
</dbReference>
<feature type="compositionally biased region" description="Basic and acidic residues" evidence="1">
    <location>
        <begin position="47"/>
        <end position="57"/>
    </location>
</feature>